<evidence type="ECO:0000313" key="1">
    <source>
        <dbReference type="EMBL" id="MPN22022.1"/>
    </source>
</evidence>
<proteinExistence type="predicted"/>
<reference evidence="1" key="1">
    <citation type="submission" date="2019-08" db="EMBL/GenBank/DDBJ databases">
        <authorList>
            <person name="Kucharzyk K."/>
            <person name="Murdoch R.W."/>
            <person name="Higgins S."/>
            <person name="Loffler F."/>
        </authorList>
    </citation>
    <scope>NUCLEOTIDE SEQUENCE</scope>
</reference>
<protein>
    <submittedName>
        <fullName evidence="1">Uncharacterized protein</fullName>
    </submittedName>
</protein>
<name>A0A645G7S5_9ZZZZ</name>
<gene>
    <name evidence="1" type="ORF">SDC9_169405</name>
</gene>
<sequence>MQPTQQEFLNVFRALDNQDATFRNGRFSPELEIRLKAALGPQRFAKLVALKGSDYSAILPIR</sequence>
<dbReference type="EMBL" id="VSSQ01070161">
    <property type="protein sequence ID" value="MPN22022.1"/>
    <property type="molecule type" value="Genomic_DNA"/>
</dbReference>
<comment type="caution">
    <text evidence="1">The sequence shown here is derived from an EMBL/GenBank/DDBJ whole genome shotgun (WGS) entry which is preliminary data.</text>
</comment>
<organism evidence="1">
    <name type="scientific">bioreactor metagenome</name>
    <dbReference type="NCBI Taxonomy" id="1076179"/>
    <lineage>
        <taxon>unclassified sequences</taxon>
        <taxon>metagenomes</taxon>
        <taxon>ecological metagenomes</taxon>
    </lineage>
</organism>
<accession>A0A645G7S5</accession>
<dbReference type="AlphaFoldDB" id="A0A645G7S5"/>